<organism evidence="9 10">
    <name type="scientific">Vanrija pseudolonga</name>
    <dbReference type="NCBI Taxonomy" id="143232"/>
    <lineage>
        <taxon>Eukaryota</taxon>
        <taxon>Fungi</taxon>
        <taxon>Dikarya</taxon>
        <taxon>Basidiomycota</taxon>
        <taxon>Agaricomycotina</taxon>
        <taxon>Tremellomycetes</taxon>
        <taxon>Trichosporonales</taxon>
        <taxon>Trichosporonaceae</taxon>
        <taxon>Vanrija</taxon>
    </lineage>
</organism>
<comment type="subcellular location">
    <subcellularLocation>
        <location evidence="1">Nucleus</location>
    </subcellularLocation>
</comment>
<dbReference type="InterPro" id="IPR011047">
    <property type="entry name" value="Quinoprotein_ADH-like_sf"/>
</dbReference>
<evidence type="ECO:0000256" key="2">
    <source>
        <dbReference type="ARBA" id="ARBA00007453"/>
    </source>
</evidence>
<gene>
    <name evidence="9" type="primary">DDB1</name>
    <name evidence="9" type="ORF">LOC62_03G004911</name>
</gene>
<proteinExistence type="inferred from homology"/>
<evidence type="ECO:0000259" key="7">
    <source>
        <dbReference type="Pfam" id="PF10433"/>
    </source>
</evidence>
<evidence type="ECO:0000256" key="4">
    <source>
        <dbReference type="ARBA" id="ARBA00023242"/>
    </source>
</evidence>
<feature type="domain" description="RSE1/DDB1/CPSF1 second beta-propeller" evidence="8">
    <location>
        <begin position="535"/>
        <end position="848"/>
    </location>
</feature>
<dbReference type="EMBL" id="CP086716">
    <property type="protein sequence ID" value="WOO81381.1"/>
    <property type="molecule type" value="Genomic_DNA"/>
</dbReference>
<evidence type="ECO:0000256" key="3">
    <source>
        <dbReference type="ARBA" id="ARBA00014577"/>
    </source>
</evidence>
<dbReference type="Pfam" id="PF23726">
    <property type="entry name" value="Beta-prop_RSE1_2nd"/>
    <property type="match status" value="1"/>
</dbReference>
<evidence type="ECO:0000259" key="6">
    <source>
        <dbReference type="Pfam" id="PF03178"/>
    </source>
</evidence>
<evidence type="ECO:0000256" key="1">
    <source>
        <dbReference type="ARBA" id="ARBA00004123"/>
    </source>
</evidence>
<feature type="domain" description="RSE1/DDB1/CPSF1 C-terminal" evidence="6">
    <location>
        <begin position="901"/>
        <end position="1226"/>
    </location>
</feature>
<dbReference type="SUPFAM" id="SSF50998">
    <property type="entry name" value="Quinoprotein alcohol dehydrogenase-like"/>
    <property type="match status" value="1"/>
</dbReference>
<dbReference type="RefSeq" id="XP_062627413.1">
    <property type="nucleotide sequence ID" value="XM_062771429.1"/>
</dbReference>
<dbReference type="GO" id="GO:0005634">
    <property type="term" value="C:nucleus"/>
    <property type="evidence" value="ECO:0007669"/>
    <property type="project" value="UniProtKB-SubCell"/>
</dbReference>
<dbReference type="InterPro" id="IPR050358">
    <property type="entry name" value="RSE1/DDB1/CFT1"/>
</dbReference>
<evidence type="ECO:0000256" key="5">
    <source>
        <dbReference type="SAM" id="MobiDB-lite"/>
    </source>
</evidence>
<name>A0AAF0YB18_9TREE</name>
<dbReference type="InterPro" id="IPR018846">
    <property type="entry name" value="Beta-prop_RSE1/DDB1/CPSF1_1st"/>
</dbReference>
<evidence type="ECO:0000259" key="8">
    <source>
        <dbReference type="Pfam" id="PF23726"/>
    </source>
</evidence>
<feature type="region of interest" description="Disordered" evidence="5">
    <location>
        <begin position="440"/>
        <end position="476"/>
    </location>
</feature>
<dbReference type="Gene3D" id="1.10.150.910">
    <property type="match status" value="1"/>
</dbReference>
<dbReference type="InterPro" id="IPR058543">
    <property type="entry name" value="Beta-prop_RSE1/DDB1/CPSF1_2nd"/>
</dbReference>
<reference evidence="9" key="1">
    <citation type="submission" date="2023-10" db="EMBL/GenBank/DDBJ databases">
        <authorList>
            <person name="Noh H."/>
        </authorList>
    </citation>
    <scope>NUCLEOTIDE SEQUENCE</scope>
    <source>
        <strain evidence="9">DUCC4014</strain>
    </source>
</reference>
<dbReference type="PANTHER" id="PTHR10644">
    <property type="entry name" value="DNA REPAIR/RNA PROCESSING CPSF FAMILY"/>
    <property type="match status" value="1"/>
</dbReference>
<dbReference type="InterPro" id="IPR004871">
    <property type="entry name" value="RSE1/DDB1/CPSF1_C"/>
</dbReference>
<keyword evidence="10" id="KW-1185">Reference proteome</keyword>
<dbReference type="AlphaFoldDB" id="A0AAF0YB18"/>
<evidence type="ECO:0000313" key="10">
    <source>
        <dbReference type="Proteomes" id="UP000827549"/>
    </source>
</evidence>
<protein>
    <recommendedName>
        <fullName evidence="3">DNA damage-binding protein 1</fullName>
    </recommendedName>
</protein>
<dbReference type="Pfam" id="PF03178">
    <property type="entry name" value="CPSF_A"/>
    <property type="match status" value="1"/>
</dbReference>
<dbReference type="GO" id="GO:0003676">
    <property type="term" value="F:nucleic acid binding"/>
    <property type="evidence" value="ECO:0007669"/>
    <property type="project" value="InterPro"/>
</dbReference>
<dbReference type="Pfam" id="PF10433">
    <property type="entry name" value="Beta-prop_RSE1_1st"/>
    <property type="match status" value="1"/>
</dbReference>
<dbReference type="Gene3D" id="2.130.10.10">
    <property type="entry name" value="YVTN repeat-like/Quinoprotein amine dehydrogenase"/>
    <property type="match status" value="2"/>
</dbReference>
<comment type="similarity">
    <text evidence="2">Belongs to the DDB1 family.</text>
</comment>
<dbReference type="Proteomes" id="UP000827549">
    <property type="component" value="Chromosome 3"/>
</dbReference>
<evidence type="ECO:0000313" key="9">
    <source>
        <dbReference type="EMBL" id="WOO81381.1"/>
    </source>
</evidence>
<feature type="domain" description="RSE1/DDB1/CPSF1 first beta-propeller" evidence="7">
    <location>
        <begin position="22"/>
        <end position="435"/>
    </location>
</feature>
<dbReference type="InterPro" id="IPR015943">
    <property type="entry name" value="WD40/YVTN_repeat-like_dom_sf"/>
</dbReference>
<dbReference type="GeneID" id="87808143"/>
<feature type="region of interest" description="Disordered" evidence="5">
    <location>
        <begin position="298"/>
        <end position="336"/>
    </location>
</feature>
<sequence>MLYIASALSPTSISHTTKVHGFTSPKTTSLVIARPDRLEVWGVSPAGLERAGEFKVWGTIVGLDVVTVPDARPHILVLVEPPSARLLLVTFEGGKLVVTASQPLSPPMPSLLRAEFFNGVRASGSAALVSLWTGLLACVEIEFEKPKDAKKRRASEAAITECEAGSRLVFKSSFNINIREHNLLDIAFAPGDTSATPLLAFLWVSETNRIQLQPKQLSVTTHSFTNAGTPIDVVNPLDYPVPSDDEDLDFNGVPFSTPAARYLLAVPGHGPNNSRQFFVIGDEHATLYSIAAGASSTPAKTVTSPRASAIRRSPQSETGGIGKKRRSSASGRGINTDIDDRWSTTPVWRTRQGFGTVLAATVLGTHDKKGGSVLLGDESGRLTAVGWDFEDTDNVRVGKANLGSVSPPTSLTYLDNGYVFVSSACGDSLLVSVDLPAAAQSTSSATSTPRSIHRKGKGRASDTVDGGAWSIHTEDDSTGSVEVRERWLNIAPVRDFTVVKEDDTRVSHLVIGSGSATSNSLRVMRSGVGLDTVLTVEGVTDVQGMWSLPHGDKPTLLLSFPTSSALLDLSSEVSVVPVAAEISLSPTVAAGLVNGGKMLAHVTPTAVNLWTDTVGGVSIDSYKPCAEEQRTEKEIVAADIKHDHILVAHRNGDVVVLKATDNGFDRVLLAQLPAEPASIALHVGPNEASSFVAFGAWNNGIEVFSFEGLRAIKSTPLVVAQEQAFAASLLIRTASTGYPQLVAGLSDGTVVTYSLDPLNLKTTLDKGRYTSSAGSRPAILFPLDLLAPGGEEQVVAAAVTESLSIVFEARSHLEISSSGKTGVLAAASVSTPALGNAIVVATEEGLKFETVSSLKKLQVQTLDLGKKSATRLSVVPDLKVLAVGTVTRSLDSQTGDVLQSSSLEIRDPTTLELFAEYTLPERETVASVNAVLLNGRHYIALGTAIFGEDDAVDVPLLEEMSAFISAEKGRLILLEPTNKGPGGWFLDVATTLDTAAAVLDARAIHGFLAVASVTKVSILRLDASPATLREVSASTFAFEARYLHVSPANKVHNEDRLVVGDAMRSILILDIDDESGVIRSDQRDMSPHAVHALDGIEDGGPGVIIADNHTNLLTLRLNEEIEQAAHIGLHEDVARLHIGSLAPPTTSADVLRPELLFATTSGRLGIIGELGTSAARTLGDLQRNMDKHFKGPGGVDWKSLRRGGTTLVPKETAGFIDGDFVQQFIDGESIPEALVDRILGGTSAAEVVSQISPAGTRQPATREDVVRVLEATAGLH</sequence>
<accession>A0AAF0YB18</accession>
<keyword evidence="4" id="KW-0539">Nucleus</keyword>